<proteinExistence type="predicted"/>
<name>A0A6M0K8M6_9GAMM</name>
<dbReference type="NCBIfam" id="NF033593">
    <property type="entry name" value="transpos_ISNCY_1"/>
    <property type="match status" value="1"/>
</dbReference>
<comment type="caution">
    <text evidence="1">The sequence shown here is derived from an EMBL/GenBank/DDBJ whole genome shotgun (WGS) entry which is preliminary data.</text>
</comment>
<dbReference type="Proteomes" id="UP000483379">
    <property type="component" value="Unassembled WGS sequence"/>
</dbReference>
<feature type="non-terminal residue" evidence="1">
    <location>
        <position position="1"/>
    </location>
</feature>
<protein>
    <submittedName>
        <fullName evidence="1">ISNCY family transposase</fullName>
    </submittedName>
</protein>
<evidence type="ECO:0000313" key="2">
    <source>
        <dbReference type="Proteomes" id="UP000483379"/>
    </source>
</evidence>
<dbReference type="RefSeq" id="WP_164456695.1">
    <property type="nucleotide sequence ID" value="NZ_JAAIJQ010000260.1"/>
</dbReference>
<dbReference type="AlphaFoldDB" id="A0A6M0K8M6"/>
<keyword evidence="2" id="KW-1185">Reference proteome</keyword>
<gene>
    <name evidence="1" type="ORF">G3446_26795</name>
</gene>
<accession>A0A6M0K8M6</accession>
<organism evidence="1 2">
    <name type="scientific">Thiorhodococcus minor</name>
    <dbReference type="NCBI Taxonomy" id="57489"/>
    <lineage>
        <taxon>Bacteria</taxon>
        <taxon>Pseudomonadati</taxon>
        <taxon>Pseudomonadota</taxon>
        <taxon>Gammaproteobacteria</taxon>
        <taxon>Chromatiales</taxon>
        <taxon>Chromatiaceae</taxon>
        <taxon>Thiorhodococcus</taxon>
    </lineage>
</organism>
<dbReference type="EMBL" id="JAAIJQ010000260">
    <property type="protein sequence ID" value="NEV65383.1"/>
    <property type="molecule type" value="Genomic_DNA"/>
</dbReference>
<evidence type="ECO:0000313" key="1">
    <source>
        <dbReference type="EMBL" id="NEV65383.1"/>
    </source>
</evidence>
<sequence length="329" mass="37276">DSFVVETDVHFPTDINLLCDAVRKVIETSAGLCEAEDLSDWRQSAYNVRCLKQAYRRVQTLKRSNAKDEDKRAVRAEEIKQAHRDYLELAESFLARARETRRRLHIGCALPLAAFSALDDYIAHSERQIDQIRRRVLCGERIPHAEKVFSIFEPHTEWISKGKAGVPVELGLRVAITEDQYGFILSQRVMQHETDDQVAVPLVEGLVSDFSPLASVSFDKGFHSPANQQRLAELVDFPVLPKKGKRSVAELEREHDPRFIARRHQHSAVESAINALEAHGLDRCPDHGIDGFRRYVALAVVGRNVHRLGAILLAQEAEAERRRGRKRAA</sequence>
<reference evidence="1 2" key="1">
    <citation type="submission" date="2020-02" db="EMBL/GenBank/DDBJ databases">
        <title>Genome sequences of Thiorhodococcus mannitoliphagus and Thiorhodococcus minor, purple sulfur photosynthetic bacteria in the gammaproteobacterial family, Chromatiaceae.</title>
        <authorList>
            <person name="Aviles F.A."/>
            <person name="Meyer T.E."/>
            <person name="Kyndt J.A."/>
        </authorList>
    </citation>
    <scope>NUCLEOTIDE SEQUENCE [LARGE SCALE GENOMIC DNA]</scope>
    <source>
        <strain evidence="1 2">DSM 11518</strain>
    </source>
</reference>